<comment type="caution">
    <text evidence="1">The sequence shown here is derived from an EMBL/GenBank/DDBJ whole genome shotgun (WGS) entry which is preliminary data.</text>
</comment>
<dbReference type="Pfam" id="PF09650">
    <property type="entry name" value="PHA_gran_rgn"/>
    <property type="match status" value="1"/>
</dbReference>
<dbReference type="AlphaFoldDB" id="A0A853JA32"/>
<reference evidence="1 2" key="1">
    <citation type="submission" date="2020-07" db="EMBL/GenBank/DDBJ databases">
        <title>Luteimonas sp. SJ-92.</title>
        <authorList>
            <person name="Huang X.-X."/>
            <person name="Xu L."/>
            <person name="Sun J.-Q."/>
        </authorList>
    </citation>
    <scope>NUCLEOTIDE SEQUENCE [LARGE SCALE GENOMIC DNA]</scope>
    <source>
        <strain evidence="1 2">SJ-92</strain>
    </source>
</reference>
<accession>A0A853JA32</accession>
<organism evidence="1 2">
    <name type="scientific">Luteimonas salinisoli</name>
    <dbReference type="NCBI Taxonomy" id="2752307"/>
    <lineage>
        <taxon>Bacteria</taxon>
        <taxon>Pseudomonadati</taxon>
        <taxon>Pseudomonadota</taxon>
        <taxon>Gammaproteobacteria</taxon>
        <taxon>Lysobacterales</taxon>
        <taxon>Lysobacteraceae</taxon>
        <taxon>Luteimonas</taxon>
    </lineage>
</organism>
<dbReference type="EMBL" id="JACCKA010000046">
    <property type="protein sequence ID" value="NZA26033.1"/>
    <property type="molecule type" value="Genomic_DNA"/>
</dbReference>
<evidence type="ECO:0000313" key="2">
    <source>
        <dbReference type="Proteomes" id="UP000578091"/>
    </source>
</evidence>
<evidence type="ECO:0000313" key="1">
    <source>
        <dbReference type="EMBL" id="NZA26033.1"/>
    </source>
</evidence>
<sequence>MSGIDIHHPHSLPMPEARARIDEVAQKLSERFGLECAWEGDSLGFERSGVQGRIDLAPDELHVTAKLGFLLSAMHGPIEGEIRRVLEEKFAA</sequence>
<name>A0A853JA32_9GAMM</name>
<dbReference type="InterPro" id="IPR013433">
    <property type="entry name" value="PHA_gran_rgn"/>
</dbReference>
<protein>
    <submittedName>
        <fullName evidence="1">Polyhydroxyalkanoic acid system family protein</fullName>
    </submittedName>
</protein>
<dbReference type="NCBIfam" id="TIGR02610">
    <property type="entry name" value="PHA_gran_rgn"/>
    <property type="match status" value="1"/>
</dbReference>
<gene>
    <name evidence="1" type="ORF">H0E84_06510</name>
</gene>
<dbReference type="RefSeq" id="WP_180677830.1">
    <property type="nucleotide sequence ID" value="NZ_JACCKA010000046.1"/>
</dbReference>
<dbReference type="Proteomes" id="UP000578091">
    <property type="component" value="Unassembled WGS sequence"/>
</dbReference>
<keyword evidence="2" id="KW-1185">Reference proteome</keyword>
<proteinExistence type="predicted"/>